<evidence type="ECO:0000256" key="10">
    <source>
        <dbReference type="ARBA" id="ARBA00047317"/>
    </source>
</evidence>
<dbReference type="GO" id="GO:0061599">
    <property type="term" value="F:molybdopterin molybdotransferase activity"/>
    <property type="evidence" value="ECO:0007669"/>
    <property type="project" value="UniProtKB-UniRule"/>
</dbReference>
<accession>A0AA91PFG5</accession>
<evidence type="ECO:0000256" key="6">
    <source>
        <dbReference type="ARBA" id="ARBA00022679"/>
    </source>
</evidence>
<dbReference type="SUPFAM" id="SSF63867">
    <property type="entry name" value="MoeA C-terminal domain-like"/>
    <property type="match status" value="1"/>
</dbReference>
<dbReference type="AlphaFoldDB" id="A0AA91PFG5"/>
<dbReference type="InterPro" id="IPR005111">
    <property type="entry name" value="MoeA_C_domain_IV"/>
</dbReference>
<sequence length="400" mass="41750">MRSVEEHQRIVAEHLPGGAPVALPLAEAEHLVLATDLVAKVALPVFDNSAMDGYAVRAVDVAGADEAPVTLPVTEDIPAGRTDIPTLAPHTAHRIMTGAPVPVGATGIVPVERTDGGVDNVQIRAATSEGRHIRRAGEDVPAGETVLRTGQRVTPPVVGLAAALGHDRLTVWPRPRVLVISTGTELVRPGTALAPGQIYESNAVMLAAAVRDAGAEVLALATVSDDVDEFAAVLDRYAGDTDLIVTSGGVSAGAYEVVKDAFGRDGGQGVQFVKVAMHPGMPQGIGRVGDTTIVTLPGNPVSAMVSFEVYIRPALRAAMGFTHPQRPRRQAILTEALSSPPGKRQFRRGIFDADTGTVITWGPPASHHLRYMASANCLLDIPAEVTDLAAGAAVQLWDLG</sequence>
<dbReference type="InterPro" id="IPR001453">
    <property type="entry name" value="MoaB/Mog_dom"/>
</dbReference>
<evidence type="ECO:0000256" key="8">
    <source>
        <dbReference type="ARBA" id="ARBA00022842"/>
    </source>
</evidence>
<evidence type="ECO:0000256" key="11">
    <source>
        <dbReference type="RuleBase" id="RU365090"/>
    </source>
</evidence>
<dbReference type="Gene3D" id="2.170.190.11">
    <property type="entry name" value="Molybdopterin biosynthesis moea protein, domain 3"/>
    <property type="match status" value="1"/>
</dbReference>
<dbReference type="PANTHER" id="PTHR10192:SF5">
    <property type="entry name" value="GEPHYRIN"/>
    <property type="match status" value="1"/>
</dbReference>
<comment type="catalytic activity">
    <reaction evidence="10">
        <text>adenylyl-molybdopterin + molybdate = Mo-molybdopterin + AMP + H(+)</text>
        <dbReference type="Rhea" id="RHEA:35047"/>
        <dbReference type="ChEBI" id="CHEBI:15378"/>
        <dbReference type="ChEBI" id="CHEBI:36264"/>
        <dbReference type="ChEBI" id="CHEBI:62727"/>
        <dbReference type="ChEBI" id="CHEBI:71302"/>
        <dbReference type="ChEBI" id="CHEBI:456215"/>
        <dbReference type="EC" id="2.10.1.1"/>
    </reaction>
</comment>
<comment type="function">
    <text evidence="2 11">Catalyzes the insertion of molybdate into adenylated molybdopterin with the concomitant release of AMP.</text>
</comment>
<keyword evidence="6 11" id="KW-0808">Transferase</keyword>
<comment type="pathway">
    <text evidence="3 11">Cofactor biosynthesis; molybdopterin biosynthesis.</text>
</comment>
<evidence type="ECO:0000256" key="5">
    <source>
        <dbReference type="ARBA" id="ARBA00022505"/>
    </source>
</evidence>
<dbReference type="NCBIfam" id="TIGR00177">
    <property type="entry name" value="molyb_syn"/>
    <property type="match status" value="1"/>
</dbReference>
<evidence type="ECO:0000256" key="2">
    <source>
        <dbReference type="ARBA" id="ARBA00002901"/>
    </source>
</evidence>
<dbReference type="Proteomes" id="UP000193577">
    <property type="component" value="Unassembled WGS sequence"/>
</dbReference>
<dbReference type="Pfam" id="PF03454">
    <property type="entry name" value="MoeA_C"/>
    <property type="match status" value="1"/>
</dbReference>
<dbReference type="GO" id="GO:0046872">
    <property type="term" value="F:metal ion binding"/>
    <property type="evidence" value="ECO:0007669"/>
    <property type="project" value="UniProtKB-UniRule"/>
</dbReference>
<comment type="similarity">
    <text evidence="4 11">Belongs to the MoeA family.</text>
</comment>
<keyword evidence="5 11" id="KW-0500">Molybdenum</keyword>
<evidence type="ECO:0000256" key="1">
    <source>
        <dbReference type="ARBA" id="ARBA00001946"/>
    </source>
</evidence>
<proteinExistence type="inferred from homology"/>
<dbReference type="SMART" id="SM00852">
    <property type="entry name" value="MoCF_biosynth"/>
    <property type="match status" value="1"/>
</dbReference>
<dbReference type="InterPro" id="IPR005110">
    <property type="entry name" value="MoeA_linker/N"/>
</dbReference>
<dbReference type="Gene3D" id="2.40.340.10">
    <property type="entry name" value="MoeA, C-terminal, domain IV"/>
    <property type="match status" value="1"/>
</dbReference>
<dbReference type="Gene3D" id="3.90.105.10">
    <property type="entry name" value="Molybdopterin biosynthesis moea protein, domain 2"/>
    <property type="match status" value="1"/>
</dbReference>
<dbReference type="InterPro" id="IPR036688">
    <property type="entry name" value="MoeA_C_domain_IV_sf"/>
</dbReference>
<dbReference type="Gene3D" id="3.40.980.10">
    <property type="entry name" value="MoaB/Mog-like domain"/>
    <property type="match status" value="1"/>
</dbReference>
<reference evidence="13 14" key="1">
    <citation type="submission" date="2017-04" db="EMBL/GenBank/DDBJ databases">
        <title>The new phylogeny of genus Mycobacterium.</title>
        <authorList>
            <person name="Tortoli E."/>
            <person name="Trovato A."/>
            <person name="Cirillo D.M."/>
        </authorList>
    </citation>
    <scope>NUCLEOTIDE SEQUENCE [LARGE SCALE GENOMIC DNA]</scope>
    <source>
        <strain evidence="13 14">KCTC 19819</strain>
    </source>
</reference>
<dbReference type="NCBIfam" id="NF045515">
    <property type="entry name" value="Glp_gephyrin"/>
    <property type="match status" value="1"/>
</dbReference>
<dbReference type="Pfam" id="PF00994">
    <property type="entry name" value="MoCF_biosynth"/>
    <property type="match status" value="1"/>
</dbReference>
<protein>
    <recommendedName>
        <fullName evidence="11">Molybdopterin molybdenumtransferase</fullName>
        <ecNumber evidence="11">2.10.1.1</ecNumber>
    </recommendedName>
</protein>
<dbReference type="GO" id="GO:0006777">
    <property type="term" value="P:Mo-molybdopterin cofactor biosynthetic process"/>
    <property type="evidence" value="ECO:0007669"/>
    <property type="project" value="UniProtKB-UniRule"/>
</dbReference>
<evidence type="ECO:0000313" key="13">
    <source>
        <dbReference type="EMBL" id="OSC34374.1"/>
    </source>
</evidence>
<dbReference type="Pfam" id="PF03453">
    <property type="entry name" value="MoeA_N"/>
    <property type="match status" value="1"/>
</dbReference>
<name>A0AA91PFG5_9MYCO</name>
<evidence type="ECO:0000313" key="14">
    <source>
        <dbReference type="Proteomes" id="UP000193577"/>
    </source>
</evidence>
<dbReference type="InterPro" id="IPR038987">
    <property type="entry name" value="MoeA-like"/>
</dbReference>
<dbReference type="EMBL" id="NCXO01000011">
    <property type="protein sequence ID" value="OSC34374.1"/>
    <property type="molecule type" value="Genomic_DNA"/>
</dbReference>
<evidence type="ECO:0000259" key="12">
    <source>
        <dbReference type="SMART" id="SM00852"/>
    </source>
</evidence>
<dbReference type="InterPro" id="IPR036425">
    <property type="entry name" value="MoaB/Mog-like_dom_sf"/>
</dbReference>
<keyword evidence="14" id="KW-1185">Reference proteome</keyword>
<evidence type="ECO:0000256" key="7">
    <source>
        <dbReference type="ARBA" id="ARBA00022723"/>
    </source>
</evidence>
<dbReference type="RefSeq" id="WP_085303273.1">
    <property type="nucleotide sequence ID" value="NZ_AP022594.1"/>
</dbReference>
<dbReference type="InterPro" id="IPR036135">
    <property type="entry name" value="MoeA_linker/N_sf"/>
</dbReference>
<dbReference type="CDD" id="cd00887">
    <property type="entry name" value="MoeA"/>
    <property type="match status" value="1"/>
</dbReference>
<comment type="caution">
    <text evidence="13">The sequence shown here is derived from an EMBL/GenBank/DDBJ whole genome shotgun (WGS) entry which is preliminary data.</text>
</comment>
<comment type="cofactor">
    <cofactor evidence="1 11">
        <name>Mg(2+)</name>
        <dbReference type="ChEBI" id="CHEBI:18420"/>
    </cofactor>
</comment>
<feature type="domain" description="MoaB/Mog" evidence="12">
    <location>
        <begin position="178"/>
        <end position="317"/>
    </location>
</feature>
<dbReference type="SUPFAM" id="SSF63882">
    <property type="entry name" value="MoeA N-terminal region -like"/>
    <property type="match status" value="1"/>
</dbReference>
<dbReference type="EC" id="2.10.1.1" evidence="11"/>
<evidence type="ECO:0000256" key="4">
    <source>
        <dbReference type="ARBA" id="ARBA00010763"/>
    </source>
</evidence>
<keyword evidence="8 11" id="KW-0460">Magnesium</keyword>
<keyword evidence="7 11" id="KW-0479">Metal-binding</keyword>
<dbReference type="SUPFAM" id="SSF53218">
    <property type="entry name" value="Molybdenum cofactor biosynthesis proteins"/>
    <property type="match status" value="1"/>
</dbReference>
<organism evidence="13 14">
    <name type="scientific">Mycolicibacillus koreensis</name>
    <dbReference type="NCBI Taxonomy" id="1069220"/>
    <lineage>
        <taxon>Bacteria</taxon>
        <taxon>Bacillati</taxon>
        <taxon>Actinomycetota</taxon>
        <taxon>Actinomycetes</taxon>
        <taxon>Mycobacteriales</taxon>
        <taxon>Mycobacteriaceae</taxon>
        <taxon>Mycolicibacillus</taxon>
    </lineage>
</organism>
<gene>
    <name evidence="13" type="ORF">B8W67_07330</name>
</gene>
<dbReference type="GO" id="GO:0005829">
    <property type="term" value="C:cytosol"/>
    <property type="evidence" value="ECO:0007669"/>
    <property type="project" value="TreeGrafter"/>
</dbReference>
<dbReference type="PANTHER" id="PTHR10192">
    <property type="entry name" value="MOLYBDOPTERIN BIOSYNTHESIS PROTEIN"/>
    <property type="match status" value="1"/>
</dbReference>
<evidence type="ECO:0000256" key="3">
    <source>
        <dbReference type="ARBA" id="ARBA00005046"/>
    </source>
</evidence>
<dbReference type="FunFam" id="3.40.980.10:FF:000004">
    <property type="entry name" value="Molybdopterin molybdenumtransferase"/>
    <property type="match status" value="1"/>
</dbReference>
<evidence type="ECO:0000256" key="9">
    <source>
        <dbReference type="ARBA" id="ARBA00023150"/>
    </source>
</evidence>
<keyword evidence="9 11" id="KW-0501">Molybdenum cofactor biosynthesis</keyword>